<accession>C3YZW1</accession>
<dbReference type="EMBL" id="GG666566">
    <property type="protein sequence ID" value="EEN54382.1"/>
    <property type="molecule type" value="Genomic_DNA"/>
</dbReference>
<sequence length="107" mass="11937">MEGSLQRLNAVLSQYQDRYLPVNEGSGEGGLFAPDDPPAQWLTDRSLLSPLLAEYDHVMQTQKEQLEQCRADQGRLKDRVEQLVTENNRSAPAGSYSTADPYGLVKL</sequence>
<evidence type="ECO:0000313" key="3">
    <source>
        <dbReference type="EMBL" id="EEN54382.1"/>
    </source>
</evidence>
<name>C3YZW1_BRAFL</name>
<dbReference type="PANTHER" id="PTHR35970:SF1">
    <property type="entry name" value="SODIUM CHANNEL AND CLATHRIN LINKER 1"/>
    <property type="match status" value="1"/>
</dbReference>
<organism>
    <name type="scientific">Branchiostoma floridae</name>
    <name type="common">Florida lancelet</name>
    <name type="synonym">Amphioxus</name>
    <dbReference type="NCBI Taxonomy" id="7739"/>
    <lineage>
        <taxon>Eukaryota</taxon>
        <taxon>Metazoa</taxon>
        <taxon>Chordata</taxon>
        <taxon>Cephalochordata</taxon>
        <taxon>Leptocardii</taxon>
        <taxon>Amphioxiformes</taxon>
        <taxon>Branchiostomatidae</taxon>
        <taxon>Branchiostoma</taxon>
    </lineage>
</organism>
<reference evidence="3" key="1">
    <citation type="journal article" date="2008" name="Nature">
        <title>The amphioxus genome and the evolution of the chordate karyotype.</title>
        <authorList>
            <consortium name="US DOE Joint Genome Institute (JGI-PGF)"/>
            <person name="Putnam N.H."/>
            <person name="Butts T."/>
            <person name="Ferrier D.E.K."/>
            <person name="Furlong R.F."/>
            <person name="Hellsten U."/>
            <person name="Kawashima T."/>
            <person name="Robinson-Rechavi M."/>
            <person name="Shoguchi E."/>
            <person name="Terry A."/>
            <person name="Yu J.-K."/>
            <person name="Benito-Gutierrez E.L."/>
            <person name="Dubchak I."/>
            <person name="Garcia-Fernandez J."/>
            <person name="Gibson-Brown J.J."/>
            <person name="Grigoriev I.V."/>
            <person name="Horton A.C."/>
            <person name="de Jong P.J."/>
            <person name="Jurka J."/>
            <person name="Kapitonov V.V."/>
            <person name="Kohara Y."/>
            <person name="Kuroki Y."/>
            <person name="Lindquist E."/>
            <person name="Lucas S."/>
            <person name="Osoegawa K."/>
            <person name="Pennacchio L.A."/>
            <person name="Salamov A.A."/>
            <person name="Satou Y."/>
            <person name="Sauka-Spengler T."/>
            <person name="Schmutz J."/>
            <person name="Shin-I T."/>
            <person name="Toyoda A."/>
            <person name="Bronner-Fraser M."/>
            <person name="Fujiyama A."/>
            <person name="Holland L.Z."/>
            <person name="Holland P.W.H."/>
            <person name="Satoh N."/>
            <person name="Rokhsar D.S."/>
        </authorList>
    </citation>
    <scope>NUCLEOTIDE SEQUENCE [LARGE SCALE GENOMIC DNA]</scope>
    <source>
        <strain evidence="3">S238N-H82</strain>
        <tissue evidence="3">Testes</tissue>
    </source>
</reference>
<evidence type="ECO:0000256" key="1">
    <source>
        <dbReference type="SAM" id="Coils"/>
    </source>
</evidence>
<proteinExistence type="predicted"/>
<dbReference type="STRING" id="7739.C3YZW1"/>
<gene>
    <name evidence="3" type="ORF">BRAFLDRAFT_69727</name>
</gene>
<dbReference type="InParanoid" id="C3YZW1"/>
<dbReference type="AlphaFoldDB" id="C3YZW1"/>
<dbReference type="PANTHER" id="PTHR35970">
    <property type="entry name" value="SODIUM CHANNEL AND CLATHRIN LINKER 1"/>
    <property type="match status" value="1"/>
</dbReference>
<feature type="region of interest" description="Disordered" evidence="2">
    <location>
        <begin position="85"/>
        <end position="107"/>
    </location>
</feature>
<dbReference type="GO" id="GO:0045162">
    <property type="term" value="P:clustering of voltage-gated sodium channels"/>
    <property type="evidence" value="ECO:0007669"/>
    <property type="project" value="InterPro"/>
</dbReference>
<keyword evidence="1" id="KW-0175">Coiled coil</keyword>
<feature type="coiled-coil region" evidence="1">
    <location>
        <begin position="52"/>
        <end position="79"/>
    </location>
</feature>
<evidence type="ECO:0000256" key="2">
    <source>
        <dbReference type="SAM" id="MobiDB-lite"/>
    </source>
</evidence>
<protein>
    <submittedName>
        <fullName evidence="3">Uncharacterized protein</fullName>
    </submittedName>
</protein>
<feature type="compositionally biased region" description="Polar residues" evidence="2">
    <location>
        <begin position="85"/>
        <end position="98"/>
    </location>
</feature>
<dbReference type="InterPro" id="IPR038911">
    <property type="entry name" value="SCLT1"/>
</dbReference>